<organism evidence="1 2">
    <name type="scientific">Streptomyces hawaiiensis</name>
    <dbReference type="NCBI Taxonomy" id="67305"/>
    <lineage>
        <taxon>Bacteria</taxon>
        <taxon>Bacillati</taxon>
        <taxon>Actinomycetota</taxon>
        <taxon>Actinomycetes</taxon>
        <taxon>Kitasatosporales</taxon>
        <taxon>Streptomycetaceae</taxon>
        <taxon>Streptomyces</taxon>
    </lineage>
</organism>
<dbReference type="SUPFAM" id="SSF51735">
    <property type="entry name" value="NAD(P)-binding Rossmann-fold domains"/>
    <property type="match status" value="1"/>
</dbReference>
<dbReference type="Pfam" id="PF13561">
    <property type="entry name" value="adh_short_C2"/>
    <property type="match status" value="1"/>
</dbReference>
<dbReference type="InterPro" id="IPR036291">
    <property type="entry name" value="NAD(P)-bd_dom_sf"/>
</dbReference>
<dbReference type="EMBL" id="CP021978">
    <property type="protein sequence ID" value="QCD60846.1"/>
    <property type="molecule type" value="Genomic_DNA"/>
</dbReference>
<dbReference type="Proteomes" id="UP000495940">
    <property type="component" value="Chromosome"/>
</dbReference>
<dbReference type="KEGG" id="shaw:CEB94_30800"/>
<name>A0A6G5RSU5_9ACTN</name>
<reference evidence="1 2" key="1">
    <citation type="submission" date="2017-06" db="EMBL/GenBank/DDBJ databases">
        <title>Complete Genome Sequence of Streptomyces hawaiiensis NRRL 15010 and insights into acyldepsipeptides biosynthesis.</title>
        <authorList>
            <person name="Mariita R.M."/>
            <person name="Sello J.K."/>
        </authorList>
    </citation>
    <scope>NUCLEOTIDE SEQUENCE [LARGE SCALE GENOMIC DNA]</scope>
    <source>
        <strain evidence="1 2">ATCC 12236</strain>
    </source>
</reference>
<dbReference type="AlphaFoldDB" id="A0A6G5RSU5"/>
<accession>A0A6G5RSU5</accession>
<dbReference type="Gene3D" id="3.40.50.720">
    <property type="entry name" value="NAD(P)-binding Rossmann-like Domain"/>
    <property type="match status" value="1"/>
</dbReference>
<keyword evidence="2" id="KW-1185">Reference proteome</keyword>
<evidence type="ECO:0008006" key="3">
    <source>
        <dbReference type="Google" id="ProtNLM"/>
    </source>
</evidence>
<dbReference type="InterPro" id="IPR002347">
    <property type="entry name" value="SDR_fam"/>
</dbReference>
<protein>
    <recommendedName>
        <fullName evidence="3">SDR family oxidoreductase</fullName>
    </recommendedName>
</protein>
<sequence>MPAITPQPRSPATCGATAGSTLVHCPAATRVFSANLGRRSTPEEQAAVLVFLASDAAEMINGAVLPVDDGWSAV</sequence>
<evidence type="ECO:0000313" key="2">
    <source>
        <dbReference type="Proteomes" id="UP000495940"/>
    </source>
</evidence>
<proteinExistence type="predicted"/>
<evidence type="ECO:0000313" key="1">
    <source>
        <dbReference type="EMBL" id="QCD60846.1"/>
    </source>
</evidence>
<gene>
    <name evidence="1" type="ORF">CEB94_30800</name>
</gene>